<reference evidence="3 4" key="1">
    <citation type="journal article" date="2018" name="Biotechnol. Adv.">
        <title>Improved genomic resources and new bioinformatic workflow for the carcinogenic parasite Clonorchis sinensis: Biotechnological implications.</title>
        <authorList>
            <person name="Wang D."/>
            <person name="Korhonen P.K."/>
            <person name="Gasser R.B."/>
            <person name="Young N.D."/>
        </authorList>
    </citation>
    <scope>NUCLEOTIDE SEQUENCE [LARGE SCALE GENOMIC DNA]</scope>
    <source>
        <strain evidence="3">Cs-k2</strain>
    </source>
</reference>
<sequence>MERLDGMIGIENRLSEIFPSNVVQPLENDENLSNNASILEETEAGDEERGELIVLDPNHPLMKRFQESLKVMLMKQLQKSEVALREMDEECKRQKSAHIETGCELYNFQQELAKFQVQLEKKHAEYVEISEKTKTAQEDLKQLRESYNDSVSGLAQETKTMHSMRNEVDSLSLRLFYLNIAKSEVTGDIKVMKRAAEKATIDLSKQEDEKVRQDLLVNRIQTKVDQLTEDIALYEAQITAQEAEMESSQNLLHEAEAQIVSISVDKKHLMAQWNTSLLGLQRRNEAYAALMKAHTEAKERLMVLDNEQLAYRRSIAKEQEKHEQLTVLVNKNEADLNTLRKQILQTQTKHEADKQTYSTYNRMLQETERNLSEAQSELDSNQSTVDALRKQIEKETLKKVDLETKISKELRDRLTAKKSMQYVNKLNVTVQDQSRELITQIAQLENQIARDDLAAAVKKAENQRMKERIHEVERELQERNGLINKLEAEIHHATVMVERKQSAIDLLNKKLDRLLQESGGVEMGPLGAMIANLTKAVQAKQEEIGELEQQWLKEQNELVHQMNERDSLTKTVERLRKQLTILAQKKLRMDNEIAVQEREKAELERELKHLQNDTGRLNGLIAKEKAAGYNLTNENKLAETDFVRMLRGKEMEVAELQGKLDELKQEREDMLNELVEVERTIMLWEKKVQLCEETKNAVECQLGQGEMNVMRHEIHRMEVRKTSLLNQQEKLLQALERSVSKRELIVVQSETQRYQQNRANLRITAQRHLEELKKKVKGTKQLANNCSTEIKELEEKLVELEQELVSKRNDFETEQKLMDELTEKLQCLANDKQMYVFQLQLKQHETVYWEQLSEGRYRRLCNSTSALVSESARQYNRIRTLLMVIDKLMMDFPQAQRELYPLHRILENRLEQEEKNERLTALQAPEKDGSHRSSQISKSTSARENP</sequence>
<feature type="coiled-coil region" evidence="1">
    <location>
        <begin position="769"/>
        <end position="831"/>
    </location>
</feature>
<reference evidence="3 4" key="2">
    <citation type="journal article" date="2021" name="Genomics">
        <title>High-quality reference genome for Clonorchis sinensis.</title>
        <authorList>
            <person name="Young N.D."/>
            <person name="Stroehlein A.J."/>
            <person name="Kinkar L."/>
            <person name="Wang T."/>
            <person name="Sohn W.M."/>
            <person name="Chang B.C.H."/>
            <person name="Kaur P."/>
            <person name="Weisz D."/>
            <person name="Dudchenko O."/>
            <person name="Aiden E.L."/>
            <person name="Korhonen P.K."/>
            <person name="Gasser R.B."/>
        </authorList>
    </citation>
    <scope>NUCLEOTIDE SEQUENCE [LARGE SCALE GENOMIC DNA]</scope>
    <source>
        <strain evidence="3">Cs-k2</strain>
    </source>
</reference>
<feature type="region of interest" description="Disordered" evidence="2">
    <location>
        <begin position="914"/>
        <end position="946"/>
    </location>
</feature>
<dbReference type="Pfam" id="PF08647">
    <property type="entry name" value="BRE1"/>
    <property type="match status" value="1"/>
</dbReference>
<organism evidence="3 4">
    <name type="scientific">Clonorchis sinensis</name>
    <name type="common">Chinese liver fluke</name>
    <dbReference type="NCBI Taxonomy" id="79923"/>
    <lineage>
        <taxon>Eukaryota</taxon>
        <taxon>Metazoa</taxon>
        <taxon>Spiralia</taxon>
        <taxon>Lophotrochozoa</taxon>
        <taxon>Platyhelminthes</taxon>
        <taxon>Trematoda</taxon>
        <taxon>Digenea</taxon>
        <taxon>Opisthorchiida</taxon>
        <taxon>Opisthorchiata</taxon>
        <taxon>Opisthorchiidae</taxon>
        <taxon>Clonorchis</taxon>
    </lineage>
</organism>
<evidence type="ECO:0000256" key="1">
    <source>
        <dbReference type="SAM" id="Coils"/>
    </source>
</evidence>
<dbReference type="InterPro" id="IPR037386">
    <property type="entry name" value="CCDC40"/>
</dbReference>
<feature type="coiled-coil region" evidence="1">
    <location>
        <begin position="189"/>
        <end position="258"/>
    </location>
</feature>
<dbReference type="Proteomes" id="UP000286415">
    <property type="component" value="Unassembled WGS sequence"/>
</dbReference>
<dbReference type="OrthoDB" id="188741at2759"/>
<dbReference type="PANTHER" id="PTHR16275:SF8">
    <property type="entry name" value="COILED-COIL DOMAIN-CONTAINING PROTEIN 40"/>
    <property type="match status" value="1"/>
</dbReference>
<proteinExistence type="predicted"/>
<evidence type="ECO:0000256" key="2">
    <source>
        <dbReference type="SAM" id="MobiDB-lite"/>
    </source>
</evidence>
<feature type="coiled-coil region" evidence="1">
    <location>
        <begin position="646"/>
        <end position="687"/>
    </location>
</feature>
<name>A0A8T1M2X7_CLOSI</name>
<protein>
    <submittedName>
        <fullName evidence="3">Coiled-coil domain-containing protein 40</fullName>
    </submittedName>
</protein>
<dbReference type="EMBL" id="NIRI02000056">
    <property type="protein sequence ID" value="KAG5443500.1"/>
    <property type="molecule type" value="Genomic_DNA"/>
</dbReference>
<keyword evidence="1" id="KW-0175">Coiled coil</keyword>
<dbReference type="PANTHER" id="PTHR16275">
    <property type="entry name" value="COILED-COIL DOMAIN-CONTAINING PROTEIN 40"/>
    <property type="match status" value="1"/>
</dbReference>
<keyword evidence="4" id="KW-1185">Reference proteome</keyword>
<feature type="compositionally biased region" description="Polar residues" evidence="2">
    <location>
        <begin position="932"/>
        <end position="946"/>
    </location>
</feature>
<dbReference type="GO" id="GO:0005737">
    <property type="term" value="C:cytoplasm"/>
    <property type="evidence" value="ECO:0007669"/>
    <property type="project" value="TreeGrafter"/>
</dbReference>
<accession>A0A8T1M2X7</accession>
<gene>
    <name evidence="3" type="ORF">CSKR_101060</name>
</gene>
<dbReference type="GO" id="GO:0035082">
    <property type="term" value="P:axoneme assembly"/>
    <property type="evidence" value="ECO:0007669"/>
    <property type="project" value="InterPro"/>
</dbReference>
<evidence type="ECO:0000313" key="4">
    <source>
        <dbReference type="Proteomes" id="UP000286415"/>
    </source>
</evidence>
<dbReference type="AlphaFoldDB" id="A0A8T1M2X7"/>
<comment type="caution">
    <text evidence="3">The sequence shown here is derived from an EMBL/GenBank/DDBJ whole genome shotgun (WGS) entry which is preliminary data.</text>
</comment>
<feature type="coiled-coil region" evidence="1">
    <location>
        <begin position="357"/>
        <end position="620"/>
    </location>
</feature>
<feature type="coiled-coil region" evidence="1">
    <location>
        <begin position="70"/>
        <end position="97"/>
    </location>
</feature>
<evidence type="ECO:0000313" key="3">
    <source>
        <dbReference type="EMBL" id="KAG5443500.1"/>
    </source>
</evidence>